<evidence type="ECO:0000259" key="12">
    <source>
        <dbReference type="Pfam" id="PF07715"/>
    </source>
</evidence>
<dbReference type="EMBL" id="QFNN01000052">
    <property type="protein sequence ID" value="PZO89620.1"/>
    <property type="molecule type" value="Genomic_DNA"/>
</dbReference>
<dbReference type="SUPFAM" id="SSF56935">
    <property type="entry name" value="Porins"/>
    <property type="match status" value="1"/>
</dbReference>
<evidence type="ECO:0000313" key="13">
    <source>
        <dbReference type="EMBL" id="PZO89620.1"/>
    </source>
</evidence>
<dbReference type="GO" id="GO:0009279">
    <property type="term" value="C:cell outer membrane"/>
    <property type="evidence" value="ECO:0007669"/>
    <property type="project" value="UniProtKB-SubCell"/>
</dbReference>
<dbReference type="Gene3D" id="2.40.170.20">
    <property type="entry name" value="TonB-dependent receptor, beta-barrel domain"/>
    <property type="match status" value="1"/>
</dbReference>
<gene>
    <name evidence="13" type="ORF">DI623_09650</name>
</gene>
<dbReference type="Pfam" id="PF00593">
    <property type="entry name" value="TonB_dep_Rec_b-barrel"/>
    <property type="match status" value="1"/>
</dbReference>
<evidence type="ECO:0000256" key="5">
    <source>
        <dbReference type="ARBA" id="ARBA00023077"/>
    </source>
</evidence>
<name>A0A2W5A4T7_9SPHN</name>
<keyword evidence="6 8" id="KW-0472">Membrane</keyword>
<evidence type="ECO:0000256" key="1">
    <source>
        <dbReference type="ARBA" id="ARBA00004571"/>
    </source>
</evidence>
<feature type="domain" description="TonB-dependent receptor-like beta-barrel" evidence="11">
    <location>
        <begin position="261"/>
        <end position="660"/>
    </location>
</feature>
<evidence type="ECO:0000256" key="4">
    <source>
        <dbReference type="ARBA" id="ARBA00022692"/>
    </source>
</evidence>
<dbReference type="PANTHER" id="PTHR30069">
    <property type="entry name" value="TONB-DEPENDENT OUTER MEMBRANE RECEPTOR"/>
    <property type="match status" value="1"/>
</dbReference>
<dbReference type="PANTHER" id="PTHR30069:SF40">
    <property type="entry name" value="TONB-DEPENDENT RECEPTOR NMB0964-RELATED"/>
    <property type="match status" value="1"/>
</dbReference>
<dbReference type="InterPro" id="IPR037066">
    <property type="entry name" value="Plug_dom_sf"/>
</dbReference>
<dbReference type="InterPro" id="IPR036942">
    <property type="entry name" value="Beta-barrel_TonB_sf"/>
</dbReference>
<keyword evidence="13" id="KW-0675">Receptor</keyword>
<dbReference type="Gene3D" id="2.170.130.10">
    <property type="entry name" value="TonB-dependent receptor, plug domain"/>
    <property type="match status" value="1"/>
</dbReference>
<comment type="similarity">
    <text evidence="8 9">Belongs to the TonB-dependent receptor family.</text>
</comment>
<dbReference type="AlphaFoldDB" id="A0A2W5A4T7"/>
<feature type="domain" description="TonB-dependent receptor plug" evidence="12">
    <location>
        <begin position="51"/>
        <end position="154"/>
    </location>
</feature>
<organism evidence="13 14">
    <name type="scientific">Sphingomonas sanxanigenens</name>
    <dbReference type="NCBI Taxonomy" id="397260"/>
    <lineage>
        <taxon>Bacteria</taxon>
        <taxon>Pseudomonadati</taxon>
        <taxon>Pseudomonadota</taxon>
        <taxon>Alphaproteobacteria</taxon>
        <taxon>Sphingomonadales</taxon>
        <taxon>Sphingomonadaceae</taxon>
        <taxon>Sphingomonas</taxon>
    </lineage>
</organism>
<feature type="chain" id="PRO_5015877102" evidence="10">
    <location>
        <begin position="23"/>
        <end position="691"/>
    </location>
</feature>
<evidence type="ECO:0000256" key="3">
    <source>
        <dbReference type="ARBA" id="ARBA00022452"/>
    </source>
</evidence>
<keyword evidence="3 8" id="KW-1134">Transmembrane beta strand</keyword>
<evidence type="ECO:0000256" key="6">
    <source>
        <dbReference type="ARBA" id="ARBA00023136"/>
    </source>
</evidence>
<dbReference type="Proteomes" id="UP000249066">
    <property type="component" value="Unassembled WGS sequence"/>
</dbReference>
<dbReference type="GO" id="GO:0044718">
    <property type="term" value="P:siderophore transmembrane transport"/>
    <property type="evidence" value="ECO:0007669"/>
    <property type="project" value="TreeGrafter"/>
</dbReference>
<dbReference type="Pfam" id="PF07715">
    <property type="entry name" value="Plug"/>
    <property type="match status" value="1"/>
</dbReference>
<evidence type="ECO:0000256" key="2">
    <source>
        <dbReference type="ARBA" id="ARBA00022448"/>
    </source>
</evidence>
<evidence type="ECO:0000256" key="10">
    <source>
        <dbReference type="SAM" id="SignalP"/>
    </source>
</evidence>
<keyword evidence="5 9" id="KW-0798">TonB box</keyword>
<protein>
    <submittedName>
        <fullName evidence="13">TonB-dependent receptor</fullName>
    </submittedName>
</protein>
<proteinExistence type="inferred from homology"/>
<keyword evidence="10" id="KW-0732">Signal</keyword>
<dbReference type="GO" id="GO:0015344">
    <property type="term" value="F:siderophore uptake transmembrane transporter activity"/>
    <property type="evidence" value="ECO:0007669"/>
    <property type="project" value="TreeGrafter"/>
</dbReference>
<keyword evidence="7 8" id="KW-0998">Cell outer membrane</keyword>
<sequence>MSHCSKIAFALFLAGSSAPLFAADASADATGDHHEESTDIVITALSRNRSDLLSGTSVLSGTDLAQSVRSTIGDTLSSLPGVSASSFGPSASRPILRGLQGDRVRILTDGIGSFDASGTSADHAVAIDTLTADRIEVLRGPSALLYGSGAIGGVVNVIDSRIPLKVPDEPVHVQLEGGYATAARERSTAGTVDVPLASNLVFHLDGSYLKSDDLDTGGYLLSAPLRAEAAGSADPGIQRLATLKGRLPNTAARTWDTGVGLAYIGSGGTIGFSYSHLDNLYGVPIRFSLDPNVASEQPRISLKQDRYDLRAEVDAGGGFLDKIRLRAGYGDYVHQELEPDGAVATTFYNKGLEGRLEFLQAKHGVWSGAFGGQVMTRDFNVVGDEKFLPKTATEQAGLFTVQQFDFGKLKAEAGVRVERTNAHATADADLGNADITRRFTSISGSVGASYAVLDGWRIGVNLTHSERAPTVEEMFANGPHGGTEAFEVGLPDARLEKSNGAELTFNGKGDGYTFELSGYYNRFSNFLYQKPTGAIEEDLPVYAMAQGKATHYGFEAQGNVDLFKIGEGRVSLDGFADYTHVTVRDYGPAPLIPPLRIQGGLGYDDTAWTGRVEVQRNFAQNRNATFETRTPGYTMVNAQVSWKVLGAGSPLTLRLAANNLFDVVARSSTSLLKDYAPLAGRDIRLGASVKF</sequence>
<dbReference type="CDD" id="cd01347">
    <property type="entry name" value="ligand_gated_channel"/>
    <property type="match status" value="1"/>
</dbReference>
<accession>A0A2W5A4T7</accession>
<evidence type="ECO:0000256" key="9">
    <source>
        <dbReference type="RuleBase" id="RU003357"/>
    </source>
</evidence>
<evidence type="ECO:0000313" key="14">
    <source>
        <dbReference type="Proteomes" id="UP000249066"/>
    </source>
</evidence>
<comment type="caution">
    <text evidence="13">The sequence shown here is derived from an EMBL/GenBank/DDBJ whole genome shotgun (WGS) entry which is preliminary data.</text>
</comment>
<evidence type="ECO:0000256" key="7">
    <source>
        <dbReference type="ARBA" id="ARBA00023237"/>
    </source>
</evidence>
<evidence type="ECO:0000259" key="11">
    <source>
        <dbReference type="Pfam" id="PF00593"/>
    </source>
</evidence>
<comment type="subcellular location">
    <subcellularLocation>
        <location evidence="1 8">Cell outer membrane</location>
        <topology evidence="1 8">Multi-pass membrane protein</topology>
    </subcellularLocation>
</comment>
<dbReference type="InterPro" id="IPR000531">
    <property type="entry name" value="Beta-barrel_TonB"/>
</dbReference>
<keyword evidence="4 8" id="KW-0812">Transmembrane</keyword>
<dbReference type="InterPro" id="IPR012910">
    <property type="entry name" value="Plug_dom"/>
</dbReference>
<keyword evidence="2 8" id="KW-0813">Transport</keyword>
<reference evidence="13 14" key="1">
    <citation type="submission" date="2017-08" db="EMBL/GenBank/DDBJ databases">
        <title>Infants hospitalized years apart are colonized by the same room-sourced microbial strains.</title>
        <authorList>
            <person name="Brooks B."/>
            <person name="Olm M.R."/>
            <person name="Firek B.A."/>
            <person name="Baker R."/>
            <person name="Thomas B.C."/>
            <person name="Morowitz M.J."/>
            <person name="Banfield J.F."/>
        </authorList>
    </citation>
    <scope>NUCLEOTIDE SEQUENCE [LARGE SCALE GENOMIC DNA]</scope>
    <source>
        <strain evidence="13">S2_018_000_R2_101</strain>
    </source>
</reference>
<evidence type="ECO:0000256" key="8">
    <source>
        <dbReference type="PROSITE-ProRule" id="PRU01360"/>
    </source>
</evidence>
<dbReference type="InterPro" id="IPR039426">
    <property type="entry name" value="TonB-dep_rcpt-like"/>
</dbReference>
<feature type="signal peptide" evidence="10">
    <location>
        <begin position="1"/>
        <end position="22"/>
    </location>
</feature>
<dbReference type="PROSITE" id="PS52016">
    <property type="entry name" value="TONB_DEPENDENT_REC_3"/>
    <property type="match status" value="1"/>
</dbReference>